<keyword evidence="5" id="KW-0378">Hydrolase</keyword>
<evidence type="ECO:0000256" key="2">
    <source>
        <dbReference type="ARBA" id="ARBA00022475"/>
    </source>
</evidence>
<evidence type="ECO:0000256" key="3">
    <source>
        <dbReference type="ARBA" id="ARBA00022670"/>
    </source>
</evidence>
<keyword evidence="7 8" id="KW-0472">Membrane</keyword>
<dbReference type="Proteomes" id="UP001589691">
    <property type="component" value="Unassembled WGS sequence"/>
</dbReference>
<feature type="transmembrane region" description="Helical" evidence="8">
    <location>
        <begin position="122"/>
        <end position="149"/>
    </location>
</feature>
<proteinExistence type="predicted"/>
<evidence type="ECO:0000313" key="9">
    <source>
        <dbReference type="EMBL" id="MFB9769914.1"/>
    </source>
</evidence>
<keyword evidence="3" id="KW-0645">Protease</keyword>
<keyword evidence="4 8" id="KW-0812">Transmembrane</keyword>
<evidence type="ECO:0000256" key="7">
    <source>
        <dbReference type="ARBA" id="ARBA00023136"/>
    </source>
</evidence>
<evidence type="ECO:0000313" key="10">
    <source>
        <dbReference type="Proteomes" id="UP001589691"/>
    </source>
</evidence>
<feature type="transmembrane region" description="Helical" evidence="8">
    <location>
        <begin position="155"/>
        <end position="175"/>
    </location>
</feature>
<protein>
    <submittedName>
        <fullName evidence="9">Exosortase family protein XrtG</fullName>
    </submittedName>
</protein>
<accession>A0ABV5WUU9</accession>
<evidence type="ECO:0000256" key="6">
    <source>
        <dbReference type="ARBA" id="ARBA00022989"/>
    </source>
</evidence>
<dbReference type="EMBL" id="JBHLZY010000020">
    <property type="protein sequence ID" value="MFB9769914.1"/>
    <property type="molecule type" value="Genomic_DNA"/>
</dbReference>
<keyword evidence="6 8" id="KW-1133">Transmembrane helix</keyword>
<gene>
    <name evidence="9" type="primary">xrtG</name>
    <name evidence="9" type="ORF">ACFFLI_08590</name>
</gene>
<keyword evidence="2" id="KW-1003">Cell membrane</keyword>
<dbReference type="InterPro" id="IPR017541">
    <property type="entry name" value="Exosort-XrtG"/>
</dbReference>
<feature type="transmembrane region" description="Helical" evidence="8">
    <location>
        <begin position="98"/>
        <end position="115"/>
    </location>
</feature>
<sequence>MNPLLLLGTIIWIYVLSVLRRAHLPAYFFIVGSVGLFFILIALGDPYWVWFFTHAVIAAINGLGQLTGMCDVMSQYGIVHILSANATTLLTIDYECSGIIETTAFVALVVFFPAYSAPERTFYALFGILWIYLDNVLRLTIVITIIHFFGPEAFFMAHTIIGRLVFYVLVIILYYNVFTYTQMARGLYTHVHRLIGGGAHD</sequence>
<name>A0ABV5WUU9_9LACO</name>
<dbReference type="InterPro" id="IPR026392">
    <property type="entry name" value="Exo/Archaeosortase_dom"/>
</dbReference>
<dbReference type="Pfam" id="PF09721">
    <property type="entry name" value="Exosortase_EpsH"/>
    <property type="match status" value="1"/>
</dbReference>
<dbReference type="InterPro" id="IPR019127">
    <property type="entry name" value="Exosortase"/>
</dbReference>
<evidence type="ECO:0000256" key="1">
    <source>
        <dbReference type="ARBA" id="ARBA00004651"/>
    </source>
</evidence>
<dbReference type="NCBIfam" id="TIGR04178">
    <property type="entry name" value="exo_archaeo"/>
    <property type="match status" value="1"/>
</dbReference>
<evidence type="ECO:0000256" key="8">
    <source>
        <dbReference type="SAM" id="Phobius"/>
    </source>
</evidence>
<comment type="subcellular location">
    <subcellularLocation>
        <location evidence="1">Cell membrane</location>
        <topology evidence="1">Multi-pass membrane protein</topology>
    </subcellularLocation>
</comment>
<evidence type="ECO:0000256" key="4">
    <source>
        <dbReference type="ARBA" id="ARBA00022692"/>
    </source>
</evidence>
<evidence type="ECO:0000256" key="5">
    <source>
        <dbReference type="ARBA" id="ARBA00022801"/>
    </source>
</evidence>
<organism evidence="9 10">
    <name type="scientific">Lactiplantibacillus modestisalitolerans</name>
    <dbReference type="NCBI Taxonomy" id="1457219"/>
    <lineage>
        <taxon>Bacteria</taxon>
        <taxon>Bacillati</taxon>
        <taxon>Bacillota</taxon>
        <taxon>Bacilli</taxon>
        <taxon>Lactobacillales</taxon>
        <taxon>Lactobacillaceae</taxon>
        <taxon>Lactiplantibacillus</taxon>
    </lineage>
</organism>
<dbReference type="NCBIfam" id="TIGR03110">
    <property type="entry name" value="exosort_Gpos"/>
    <property type="match status" value="1"/>
</dbReference>
<comment type="caution">
    <text evidence="9">The sequence shown here is derived from an EMBL/GenBank/DDBJ whole genome shotgun (WGS) entry which is preliminary data.</text>
</comment>
<dbReference type="RefSeq" id="WP_137641623.1">
    <property type="nucleotide sequence ID" value="NZ_BJEA01000001.1"/>
</dbReference>
<keyword evidence="10" id="KW-1185">Reference proteome</keyword>
<feature type="transmembrane region" description="Helical" evidence="8">
    <location>
        <begin position="24"/>
        <end position="41"/>
    </location>
</feature>
<reference evidence="9 10" key="1">
    <citation type="submission" date="2024-09" db="EMBL/GenBank/DDBJ databases">
        <authorList>
            <person name="Sun Q."/>
            <person name="Mori K."/>
        </authorList>
    </citation>
    <scope>NUCLEOTIDE SEQUENCE [LARGE SCALE GENOMIC DNA]</scope>
    <source>
        <strain evidence="9 10">TBRC 4576</strain>
    </source>
</reference>